<dbReference type="InterPro" id="IPR008271">
    <property type="entry name" value="Ser/Thr_kinase_AS"/>
</dbReference>
<protein>
    <recommendedName>
        <fullName evidence="1">non-specific serine/threonine protein kinase</fullName>
        <ecNumber evidence="1">2.7.11.1</ecNumber>
    </recommendedName>
</protein>
<dbReference type="PROSITE" id="PS00108">
    <property type="entry name" value="PROTEIN_KINASE_ST"/>
    <property type="match status" value="1"/>
</dbReference>
<evidence type="ECO:0000256" key="1">
    <source>
        <dbReference type="ARBA" id="ARBA00012513"/>
    </source>
</evidence>
<organism evidence="9 10">
    <name type="scientific">Kitasatospora cystarginea</name>
    <dbReference type="NCBI Taxonomy" id="58350"/>
    <lineage>
        <taxon>Bacteria</taxon>
        <taxon>Bacillati</taxon>
        <taxon>Actinomycetota</taxon>
        <taxon>Actinomycetes</taxon>
        <taxon>Kitasatosporales</taxon>
        <taxon>Streptomycetaceae</taxon>
        <taxon>Kitasatospora</taxon>
    </lineage>
</organism>
<comment type="caution">
    <text evidence="9">The sequence shown here is derived from an EMBL/GenBank/DDBJ whole genome shotgun (WGS) entry which is preliminary data.</text>
</comment>
<keyword evidence="6 7" id="KW-0067">ATP-binding</keyword>
<evidence type="ECO:0000256" key="4">
    <source>
        <dbReference type="ARBA" id="ARBA00022741"/>
    </source>
</evidence>
<dbReference type="InterPro" id="IPR011990">
    <property type="entry name" value="TPR-like_helical_dom_sf"/>
</dbReference>
<dbReference type="Gene3D" id="1.10.510.10">
    <property type="entry name" value="Transferase(Phosphotransferase) domain 1"/>
    <property type="match status" value="1"/>
</dbReference>
<evidence type="ECO:0000259" key="8">
    <source>
        <dbReference type="PROSITE" id="PS50011"/>
    </source>
</evidence>
<evidence type="ECO:0000256" key="5">
    <source>
        <dbReference type="ARBA" id="ARBA00022777"/>
    </source>
</evidence>
<reference evidence="9 10" key="1">
    <citation type="journal article" date="2019" name="Int. J. Syst. Evol. Microbiol.">
        <title>The Global Catalogue of Microorganisms (GCM) 10K type strain sequencing project: providing services to taxonomists for standard genome sequencing and annotation.</title>
        <authorList>
            <consortium name="The Broad Institute Genomics Platform"/>
            <consortium name="The Broad Institute Genome Sequencing Center for Infectious Disease"/>
            <person name="Wu L."/>
            <person name="Ma J."/>
        </authorList>
    </citation>
    <scope>NUCLEOTIDE SEQUENCE [LARGE SCALE GENOMIC DNA]</scope>
    <source>
        <strain evidence="9 10">JCM 7356</strain>
    </source>
</reference>
<evidence type="ECO:0000256" key="7">
    <source>
        <dbReference type="PROSITE-ProRule" id="PRU10141"/>
    </source>
</evidence>
<sequence>MKAGDVLDGRYQLIGELGRGGFGVVFRAYDQQLEREVAVKLLTDRYTASPHDLARFRAEAIAAARLNHRNIVALYDFPKARPEPYMVMELITGRSLAGVIGAGPTELETALGWVGQLCDALDAAHRAGVVHRDVKPENIMITAAGEVRVLDFGIARLESRTTGLTSTGSVVGSPHYLAPERWRGEDSGGRSDLYAVGCVMYELCTGRKTFQAEDTYGLMYCHLEREPDSPRGQVPLLPAELDRLILDLLAKDPDRRPADAAEVRRRLDAIRPGRWRELKARADAAWALGADGDPAAAVRELRPLVEEFARECGPEDPRTLRTRHDLALWLAAAGRPDEAVGLLRDVLTAAGPGGPLAEAAARDLARFERD</sequence>
<accession>A0ABN3ENZ2</accession>
<dbReference type="SUPFAM" id="SSF56112">
    <property type="entry name" value="Protein kinase-like (PK-like)"/>
    <property type="match status" value="1"/>
</dbReference>
<dbReference type="InterPro" id="IPR017441">
    <property type="entry name" value="Protein_kinase_ATP_BS"/>
</dbReference>
<dbReference type="SMART" id="SM00220">
    <property type="entry name" value="S_TKc"/>
    <property type="match status" value="1"/>
</dbReference>
<keyword evidence="5" id="KW-0418">Kinase</keyword>
<evidence type="ECO:0000256" key="3">
    <source>
        <dbReference type="ARBA" id="ARBA00022679"/>
    </source>
</evidence>
<dbReference type="Gene3D" id="1.25.40.10">
    <property type="entry name" value="Tetratricopeptide repeat domain"/>
    <property type="match status" value="1"/>
</dbReference>
<dbReference type="EMBL" id="BAAATR010000032">
    <property type="protein sequence ID" value="GAA2265254.1"/>
    <property type="molecule type" value="Genomic_DNA"/>
</dbReference>
<feature type="domain" description="Protein kinase" evidence="8">
    <location>
        <begin position="11"/>
        <end position="270"/>
    </location>
</feature>
<proteinExistence type="predicted"/>
<feature type="binding site" evidence="7">
    <location>
        <position position="40"/>
    </location>
    <ligand>
        <name>ATP</name>
        <dbReference type="ChEBI" id="CHEBI:30616"/>
    </ligand>
</feature>
<dbReference type="PROSITE" id="PS50011">
    <property type="entry name" value="PROTEIN_KINASE_DOM"/>
    <property type="match status" value="1"/>
</dbReference>
<evidence type="ECO:0000313" key="9">
    <source>
        <dbReference type="EMBL" id="GAA2265254.1"/>
    </source>
</evidence>
<dbReference type="RefSeq" id="WP_344639437.1">
    <property type="nucleotide sequence ID" value="NZ_BAAATR010000032.1"/>
</dbReference>
<dbReference type="Gene3D" id="3.30.200.20">
    <property type="entry name" value="Phosphorylase Kinase, domain 1"/>
    <property type="match status" value="1"/>
</dbReference>
<keyword evidence="10" id="KW-1185">Reference proteome</keyword>
<dbReference type="PANTHER" id="PTHR43289:SF6">
    <property type="entry name" value="SERINE_THREONINE-PROTEIN KINASE NEKL-3"/>
    <property type="match status" value="1"/>
</dbReference>
<keyword evidence="4 7" id="KW-0547">Nucleotide-binding</keyword>
<dbReference type="Pfam" id="PF00069">
    <property type="entry name" value="Pkinase"/>
    <property type="match status" value="1"/>
</dbReference>
<dbReference type="EC" id="2.7.11.1" evidence="1"/>
<keyword evidence="3" id="KW-0808">Transferase</keyword>
<dbReference type="PROSITE" id="PS00107">
    <property type="entry name" value="PROTEIN_KINASE_ATP"/>
    <property type="match status" value="1"/>
</dbReference>
<evidence type="ECO:0000256" key="6">
    <source>
        <dbReference type="ARBA" id="ARBA00022840"/>
    </source>
</evidence>
<dbReference type="PANTHER" id="PTHR43289">
    <property type="entry name" value="MITOGEN-ACTIVATED PROTEIN KINASE KINASE KINASE 20-RELATED"/>
    <property type="match status" value="1"/>
</dbReference>
<dbReference type="SUPFAM" id="SSF48452">
    <property type="entry name" value="TPR-like"/>
    <property type="match status" value="1"/>
</dbReference>
<dbReference type="InterPro" id="IPR000719">
    <property type="entry name" value="Prot_kinase_dom"/>
</dbReference>
<keyword evidence="2" id="KW-0723">Serine/threonine-protein kinase</keyword>
<name>A0ABN3ENZ2_9ACTN</name>
<dbReference type="InterPro" id="IPR011009">
    <property type="entry name" value="Kinase-like_dom_sf"/>
</dbReference>
<dbReference type="Proteomes" id="UP001500305">
    <property type="component" value="Unassembled WGS sequence"/>
</dbReference>
<gene>
    <name evidence="9" type="ORF">GCM10010430_57680</name>
</gene>
<evidence type="ECO:0000313" key="10">
    <source>
        <dbReference type="Proteomes" id="UP001500305"/>
    </source>
</evidence>
<evidence type="ECO:0000256" key="2">
    <source>
        <dbReference type="ARBA" id="ARBA00022527"/>
    </source>
</evidence>
<dbReference type="CDD" id="cd14014">
    <property type="entry name" value="STKc_PknB_like"/>
    <property type="match status" value="1"/>
</dbReference>